<dbReference type="Proteomes" id="UP001428341">
    <property type="component" value="Unassembled WGS sequence"/>
</dbReference>
<accession>A0AAP0QRX8</accession>
<keyword evidence="3" id="KW-1185">Reference proteome</keyword>
<keyword evidence="1" id="KW-0812">Transmembrane</keyword>
<protein>
    <recommendedName>
        <fullName evidence="4">Phytocyanin domain-containing protein</fullName>
    </recommendedName>
</protein>
<evidence type="ECO:0000313" key="2">
    <source>
        <dbReference type="EMBL" id="KAK9209605.1"/>
    </source>
</evidence>
<gene>
    <name evidence="2" type="ORF">WN944_001972</name>
</gene>
<sequence length="143" mass="16117">MQPFLSPLRLQCFRFLTPLPSLNHSLLLSLPMAQNMLMRLDLGSRCGAIRTLGILCVVLLMQKSEAREFLIGGKGNWGTPTDNTTLNYNQWAEKNRFQIGDSIGKLMLVSQVTIHLFGNTTFLMLLVLLQCSTMHQGKTQCFK</sequence>
<dbReference type="AlphaFoldDB" id="A0AAP0QRX8"/>
<keyword evidence="1" id="KW-1133">Transmembrane helix</keyword>
<evidence type="ECO:0000313" key="3">
    <source>
        <dbReference type="Proteomes" id="UP001428341"/>
    </source>
</evidence>
<proteinExistence type="predicted"/>
<reference evidence="2 3" key="1">
    <citation type="submission" date="2024-05" db="EMBL/GenBank/DDBJ databases">
        <title>Haplotype-resolved chromosome-level genome assembly of Huyou (Citrus changshanensis).</title>
        <authorList>
            <person name="Miao C."/>
            <person name="Chen W."/>
            <person name="Wu Y."/>
            <person name="Wang L."/>
            <person name="Zhao S."/>
            <person name="Grierson D."/>
            <person name="Xu C."/>
            <person name="Chen K."/>
        </authorList>
    </citation>
    <scope>NUCLEOTIDE SEQUENCE [LARGE SCALE GENOMIC DNA]</scope>
    <source>
        <strain evidence="2">01-14</strain>
        <tissue evidence="2">Leaf</tissue>
    </source>
</reference>
<dbReference type="Gene3D" id="2.60.40.420">
    <property type="entry name" value="Cupredoxins - blue copper proteins"/>
    <property type="match status" value="1"/>
</dbReference>
<evidence type="ECO:0000256" key="1">
    <source>
        <dbReference type="SAM" id="Phobius"/>
    </source>
</evidence>
<feature type="transmembrane region" description="Helical" evidence="1">
    <location>
        <begin position="106"/>
        <end position="129"/>
    </location>
</feature>
<dbReference type="SUPFAM" id="SSF49503">
    <property type="entry name" value="Cupredoxins"/>
    <property type="match status" value="1"/>
</dbReference>
<dbReference type="EMBL" id="JBCGBO010000004">
    <property type="protein sequence ID" value="KAK9209605.1"/>
    <property type="molecule type" value="Genomic_DNA"/>
</dbReference>
<keyword evidence="1" id="KW-0472">Membrane</keyword>
<name>A0AAP0QRX8_9ROSI</name>
<dbReference type="InterPro" id="IPR008972">
    <property type="entry name" value="Cupredoxin"/>
</dbReference>
<evidence type="ECO:0008006" key="4">
    <source>
        <dbReference type="Google" id="ProtNLM"/>
    </source>
</evidence>
<comment type="caution">
    <text evidence="2">The sequence shown here is derived from an EMBL/GenBank/DDBJ whole genome shotgun (WGS) entry which is preliminary data.</text>
</comment>
<organism evidence="2 3">
    <name type="scientific">Citrus x changshan-huyou</name>
    <dbReference type="NCBI Taxonomy" id="2935761"/>
    <lineage>
        <taxon>Eukaryota</taxon>
        <taxon>Viridiplantae</taxon>
        <taxon>Streptophyta</taxon>
        <taxon>Embryophyta</taxon>
        <taxon>Tracheophyta</taxon>
        <taxon>Spermatophyta</taxon>
        <taxon>Magnoliopsida</taxon>
        <taxon>eudicotyledons</taxon>
        <taxon>Gunneridae</taxon>
        <taxon>Pentapetalae</taxon>
        <taxon>rosids</taxon>
        <taxon>malvids</taxon>
        <taxon>Sapindales</taxon>
        <taxon>Rutaceae</taxon>
        <taxon>Aurantioideae</taxon>
        <taxon>Citrus</taxon>
    </lineage>
</organism>